<evidence type="ECO:0000256" key="1">
    <source>
        <dbReference type="ARBA" id="ARBA00022679"/>
    </source>
</evidence>
<evidence type="ECO:0000256" key="3">
    <source>
        <dbReference type="ARBA" id="ARBA00022777"/>
    </source>
</evidence>
<gene>
    <name evidence="6" type="ORF">SteCoe_25781</name>
</gene>
<evidence type="ECO:0000256" key="2">
    <source>
        <dbReference type="ARBA" id="ARBA00022741"/>
    </source>
</evidence>
<dbReference type="GO" id="GO:0005829">
    <property type="term" value="C:cytosol"/>
    <property type="evidence" value="ECO:0007669"/>
    <property type="project" value="TreeGrafter"/>
</dbReference>
<name>A0A1R2BEF0_9CILI</name>
<dbReference type="SUPFAM" id="SSF56112">
    <property type="entry name" value="Protein kinase-like (PK-like)"/>
    <property type="match status" value="1"/>
</dbReference>
<dbReference type="InterPro" id="IPR008266">
    <property type="entry name" value="Tyr_kinase_AS"/>
</dbReference>
<dbReference type="GO" id="GO:0016020">
    <property type="term" value="C:membrane"/>
    <property type="evidence" value="ECO:0007669"/>
    <property type="project" value="TreeGrafter"/>
</dbReference>
<evidence type="ECO:0000313" key="7">
    <source>
        <dbReference type="Proteomes" id="UP000187209"/>
    </source>
</evidence>
<dbReference type="OrthoDB" id="3246048at2759"/>
<dbReference type="GO" id="GO:0004674">
    <property type="term" value="F:protein serine/threonine kinase activity"/>
    <property type="evidence" value="ECO:0007669"/>
    <property type="project" value="InterPro"/>
</dbReference>
<dbReference type="PROSITE" id="PS50011">
    <property type="entry name" value="PROTEIN_KINASE_DOM"/>
    <property type="match status" value="1"/>
</dbReference>
<proteinExistence type="predicted"/>
<dbReference type="InterPro" id="IPR011009">
    <property type="entry name" value="Kinase-like_dom_sf"/>
</dbReference>
<reference evidence="6 7" key="1">
    <citation type="submission" date="2016-11" db="EMBL/GenBank/DDBJ databases">
        <title>The macronuclear genome of Stentor coeruleus: a giant cell with tiny introns.</title>
        <authorList>
            <person name="Slabodnick M."/>
            <person name="Ruby J.G."/>
            <person name="Reiff S.B."/>
            <person name="Swart E.C."/>
            <person name="Gosai S."/>
            <person name="Prabakaran S."/>
            <person name="Witkowska E."/>
            <person name="Larue G.E."/>
            <person name="Fisher S."/>
            <person name="Freeman R.M."/>
            <person name="Gunawardena J."/>
            <person name="Chu W."/>
            <person name="Stover N.A."/>
            <person name="Gregory B.D."/>
            <person name="Nowacki M."/>
            <person name="Derisi J."/>
            <person name="Roy S.W."/>
            <person name="Marshall W.F."/>
            <person name="Sood P."/>
        </authorList>
    </citation>
    <scope>NUCLEOTIDE SEQUENCE [LARGE SCALE GENOMIC DNA]</scope>
    <source>
        <strain evidence="6">WM001</strain>
    </source>
</reference>
<dbReference type="PROSITE" id="PS00109">
    <property type="entry name" value="PROTEIN_KINASE_TYR"/>
    <property type="match status" value="1"/>
</dbReference>
<dbReference type="GO" id="GO:0010506">
    <property type="term" value="P:regulation of autophagy"/>
    <property type="evidence" value="ECO:0007669"/>
    <property type="project" value="InterPro"/>
</dbReference>
<keyword evidence="3" id="KW-0418">Kinase</keyword>
<keyword evidence="7" id="KW-1185">Reference proteome</keyword>
<sequence length="277" mass="32055">MHRLVGGCPSEFEVKKNLSAGVWVIKYRNHDNPTISEAVIREIDPKLEETIINSSLLSENIVQIYEIKKYQTTRMDTRLAPADIIVNCFLIEEFCDNGDLMQYKGNINEETLKRFMLMLIKTLKAMHKHGITHRDISPGNIFMMGDVPKFGDLNDCKKYIGDLNTRKGKVLYYSPLQMSSKDAWNSISNPFADDIWCLGKVFFECAQRVFGIDFSNTNGRIIEQEEIESRIISGLPNYTEPFKKMIIGMMKYDESERLTARKAYKMIRDIYYPSVNK</sequence>
<dbReference type="EMBL" id="MPUH01000708">
    <property type="protein sequence ID" value="OMJ75124.1"/>
    <property type="molecule type" value="Genomic_DNA"/>
</dbReference>
<dbReference type="GO" id="GO:0005524">
    <property type="term" value="F:ATP binding"/>
    <property type="evidence" value="ECO:0007669"/>
    <property type="project" value="UniProtKB-KW"/>
</dbReference>
<dbReference type="Gene3D" id="1.10.510.10">
    <property type="entry name" value="Transferase(Phosphotransferase) domain 1"/>
    <property type="match status" value="1"/>
</dbReference>
<dbReference type="InterPro" id="IPR000719">
    <property type="entry name" value="Prot_kinase_dom"/>
</dbReference>
<dbReference type="AlphaFoldDB" id="A0A1R2BEF0"/>
<dbReference type="PANTHER" id="PTHR24348">
    <property type="entry name" value="SERINE/THREONINE-PROTEIN KINASE UNC-51-RELATED"/>
    <property type="match status" value="1"/>
</dbReference>
<dbReference type="SMART" id="SM00220">
    <property type="entry name" value="S_TKc"/>
    <property type="match status" value="1"/>
</dbReference>
<accession>A0A1R2BEF0</accession>
<dbReference type="CDD" id="cd00180">
    <property type="entry name" value="PKc"/>
    <property type="match status" value="1"/>
</dbReference>
<evidence type="ECO:0000256" key="4">
    <source>
        <dbReference type="ARBA" id="ARBA00022840"/>
    </source>
</evidence>
<evidence type="ECO:0000259" key="5">
    <source>
        <dbReference type="PROSITE" id="PS50011"/>
    </source>
</evidence>
<keyword evidence="4" id="KW-0067">ATP-binding</keyword>
<protein>
    <recommendedName>
        <fullName evidence="5">Protein kinase domain-containing protein</fullName>
    </recommendedName>
</protein>
<keyword evidence="2" id="KW-0547">Nucleotide-binding</keyword>
<keyword evidence="1" id="KW-0808">Transferase</keyword>
<dbReference type="InterPro" id="IPR045269">
    <property type="entry name" value="Atg1-like"/>
</dbReference>
<dbReference type="GO" id="GO:0000045">
    <property type="term" value="P:autophagosome assembly"/>
    <property type="evidence" value="ECO:0007669"/>
    <property type="project" value="TreeGrafter"/>
</dbReference>
<dbReference type="GO" id="GO:0000407">
    <property type="term" value="C:phagophore assembly site"/>
    <property type="evidence" value="ECO:0007669"/>
    <property type="project" value="TreeGrafter"/>
</dbReference>
<feature type="domain" description="Protein kinase" evidence="5">
    <location>
        <begin position="12"/>
        <end position="272"/>
    </location>
</feature>
<organism evidence="6 7">
    <name type="scientific">Stentor coeruleus</name>
    <dbReference type="NCBI Taxonomy" id="5963"/>
    <lineage>
        <taxon>Eukaryota</taxon>
        <taxon>Sar</taxon>
        <taxon>Alveolata</taxon>
        <taxon>Ciliophora</taxon>
        <taxon>Postciliodesmatophora</taxon>
        <taxon>Heterotrichea</taxon>
        <taxon>Heterotrichida</taxon>
        <taxon>Stentoridae</taxon>
        <taxon>Stentor</taxon>
    </lineage>
</organism>
<evidence type="ECO:0000313" key="6">
    <source>
        <dbReference type="EMBL" id="OMJ75124.1"/>
    </source>
</evidence>
<dbReference type="Pfam" id="PF00069">
    <property type="entry name" value="Pkinase"/>
    <property type="match status" value="1"/>
</dbReference>
<dbReference type="GO" id="GO:0005776">
    <property type="term" value="C:autophagosome"/>
    <property type="evidence" value="ECO:0007669"/>
    <property type="project" value="TreeGrafter"/>
</dbReference>
<dbReference type="Proteomes" id="UP000187209">
    <property type="component" value="Unassembled WGS sequence"/>
</dbReference>
<comment type="caution">
    <text evidence="6">The sequence shown here is derived from an EMBL/GenBank/DDBJ whole genome shotgun (WGS) entry which is preliminary data.</text>
</comment>
<dbReference type="PANTHER" id="PTHR24348:SF22">
    <property type="entry name" value="NON-SPECIFIC SERINE_THREONINE PROTEIN KINASE"/>
    <property type="match status" value="1"/>
</dbReference>